<dbReference type="AlphaFoldDB" id="A0A1V9XFB2"/>
<organism evidence="2 3">
    <name type="scientific">Tropilaelaps mercedesae</name>
    <dbReference type="NCBI Taxonomy" id="418985"/>
    <lineage>
        <taxon>Eukaryota</taxon>
        <taxon>Metazoa</taxon>
        <taxon>Ecdysozoa</taxon>
        <taxon>Arthropoda</taxon>
        <taxon>Chelicerata</taxon>
        <taxon>Arachnida</taxon>
        <taxon>Acari</taxon>
        <taxon>Parasitiformes</taxon>
        <taxon>Mesostigmata</taxon>
        <taxon>Gamasina</taxon>
        <taxon>Dermanyssoidea</taxon>
        <taxon>Laelapidae</taxon>
        <taxon>Tropilaelaps</taxon>
    </lineage>
</organism>
<reference evidence="2 3" key="1">
    <citation type="journal article" date="2017" name="Gigascience">
        <title>Draft genome of the honey bee ectoparasitic mite, Tropilaelaps mercedesae, is shaped by the parasitic life history.</title>
        <authorList>
            <person name="Dong X."/>
            <person name="Armstrong S.D."/>
            <person name="Xia D."/>
            <person name="Makepeace B.L."/>
            <person name="Darby A.C."/>
            <person name="Kadowaki T."/>
        </authorList>
    </citation>
    <scope>NUCLEOTIDE SEQUENCE [LARGE SCALE GENOMIC DNA]</scope>
    <source>
        <strain evidence="2">Wuxi-XJTLU</strain>
    </source>
</reference>
<evidence type="ECO:0000313" key="3">
    <source>
        <dbReference type="Proteomes" id="UP000192247"/>
    </source>
</evidence>
<comment type="caution">
    <text evidence="2">The sequence shown here is derived from an EMBL/GenBank/DDBJ whole genome shotgun (WGS) entry which is preliminary data.</text>
</comment>
<evidence type="ECO:0000256" key="1">
    <source>
        <dbReference type="SAM" id="MobiDB-lite"/>
    </source>
</evidence>
<dbReference type="Proteomes" id="UP000192247">
    <property type="component" value="Unassembled WGS sequence"/>
</dbReference>
<feature type="region of interest" description="Disordered" evidence="1">
    <location>
        <begin position="31"/>
        <end position="51"/>
    </location>
</feature>
<dbReference type="InParanoid" id="A0A1V9XFB2"/>
<dbReference type="Pfam" id="PF15335">
    <property type="entry name" value="CAAP1"/>
    <property type="match status" value="1"/>
</dbReference>
<dbReference type="InterPro" id="IPR038991">
    <property type="entry name" value="CAAP1"/>
</dbReference>
<proteinExistence type="predicted"/>
<dbReference type="OrthoDB" id="5988587at2759"/>
<evidence type="ECO:0000313" key="2">
    <source>
        <dbReference type="EMBL" id="OQR72022.1"/>
    </source>
</evidence>
<keyword evidence="3" id="KW-1185">Reference proteome</keyword>
<protein>
    <submittedName>
        <fullName evidence="2">Uncharacterized protein</fullName>
    </submittedName>
</protein>
<dbReference type="EMBL" id="MNPL01012712">
    <property type="protein sequence ID" value="OQR72022.1"/>
    <property type="molecule type" value="Genomic_DNA"/>
</dbReference>
<dbReference type="GO" id="GO:0042981">
    <property type="term" value="P:regulation of apoptotic process"/>
    <property type="evidence" value="ECO:0007669"/>
    <property type="project" value="InterPro"/>
</dbReference>
<accession>A0A1V9XFB2</accession>
<name>A0A1V9XFB2_9ACAR</name>
<sequence length="139" mass="15187">MTGKLPLFQSCIPVSAQPCGSAVRQRIDFGDPPVTSMAEQKGGPTPTARSGEDITWSIAKSLLRKVTLPADCLTSLTDLSDRPKKLHATMFSLLTKNEIKSMLPDSLKSMTVSDLKLRCLRKLEALTPGEIDEMIRQGE</sequence>
<gene>
    <name evidence="2" type="ORF">BIW11_10634</name>
</gene>